<dbReference type="GeneID" id="4840299"/>
<feature type="non-terminal residue" evidence="3">
    <location>
        <position position="137"/>
    </location>
</feature>
<dbReference type="AlphaFoldDB" id="A3LX13"/>
<keyword evidence="4" id="KW-1185">Reference proteome</keyword>
<evidence type="ECO:0000313" key="4">
    <source>
        <dbReference type="Proteomes" id="UP000002258"/>
    </source>
</evidence>
<organism evidence="3 4">
    <name type="scientific">Scheffersomyces stipitis (strain ATCC 58785 / CBS 6054 / NBRC 10063 / NRRL Y-11545)</name>
    <name type="common">Yeast</name>
    <name type="synonym">Pichia stipitis</name>
    <dbReference type="NCBI Taxonomy" id="322104"/>
    <lineage>
        <taxon>Eukaryota</taxon>
        <taxon>Fungi</taxon>
        <taxon>Dikarya</taxon>
        <taxon>Ascomycota</taxon>
        <taxon>Saccharomycotina</taxon>
        <taxon>Pichiomycetes</taxon>
        <taxon>Debaryomycetaceae</taxon>
        <taxon>Scheffersomyces</taxon>
    </lineage>
</organism>
<reference evidence="3 4" key="1">
    <citation type="journal article" date="2007" name="Nat. Biotechnol.">
        <title>Genome sequence of the lignocellulose-bioconverting and xylose-fermenting yeast Pichia stipitis.</title>
        <authorList>
            <person name="Jeffries T.W."/>
            <person name="Grigoriev I.V."/>
            <person name="Grimwood J."/>
            <person name="Laplaza J.M."/>
            <person name="Aerts A."/>
            <person name="Salamov A."/>
            <person name="Schmutz J."/>
            <person name="Lindquist E."/>
            <person name="Dehal P."/>
            <person name="Shapiro H."/>
            <person name="Jin Y.S."/>
            <person name="Passoth V."/>
            <person name="Richardson P.M."/>
        </authorList>
    </citation>
    <scope>NUCLEOTIDE SEQUENCE [LARGE SCALE GENOMIC DNA]</scope>
    <source>
        <strain evidence="4">ATCC 58785 / CBS 6054 / NBRC 10063 / NRRL Y-11545</strain>
    </source>
</reference>
<dbReference type="EMBL" id="CP000500">
    <property type="protein sequence ID" value="ABN67381.1"/>
    <property type="molecule type" value="Genomic_DNA"/>
</dbReference>
<accession>A3LX13</accession>
<dbReference type="OrthoDB" id="3997851at2759"/>
<feature type="region of interest" description="Disordered" evidence="1">
    <location>
        <begin position="1"/>
        <end position="26"/>
    </location>
</feature>
<dbReference type="HOGENOM" id="CLU_103818_0_0_1"/>
<dbReference type="RefSeq" id="XP_001385410.1">
    <property type="nucleotide sequence ID" value="XM_001385373.1"/>
</dbReference>
<name>A3LX13_PICST</name>
<sequence length="137" mass="14804">MQGSYKNNGLPRPYYMKPQSKRKHSPYDNMKMPVAFFTSSPRKILGYLILLSLFGTCVYWISQDMRPSPPPSYEIIKPETIKATKIANAVGSKADKEALNIDLAENLAAGSKGQKGIGVAEAPKGGIANEAAVVGSD</sequence>
<dbReference type="Proteomes" id="UP000002258">
    <property type="component" value="Chromosome 6"/>
</dbReference>
<dbReference type="eggNOG" id="ENOG502RQ23">
    <property type="taxonomic scope" value="Eukaryota"/>
</dbReference>
<evidence type="ECO:0000256" key="2">
    <source>
        <dbReference type="SAM" id="Phobius"/>
    </source>
</evidence>
<feature type="transmembrane region" description="Helical" evidence="2">
    <location>
        <begin position="44"/>
        <end position="62"/>
    </location>
</feature>
<keyword evidence="2" id="KW-1133">Transmembrane helix</keyword>
<keyword evidence="2" id="KW-0812">Transmembrane</keyword>
<protein>
    <submittedName>
        <fullName evidence="3">Uncharacterized protein</fullName>
    </submittedName>
</protein>
<dbReference type="KEGG" id="pic:PICST_23026"/>
<evidence type="ECO:0000313" key="3">
    <source>
        <dbReference type="EMBL" id="ABN67381.1"/>
    </source>
</evidence>
<dbReference type="OMA" id="LMWWISQ"/>
<evidence type="ECO:0000256" key="1">
    <source>
        <dbReference type="SAM" id="MobiDB-lite"/>
    </source>
</evidence>
<gene>
    <name evidence="3" type="ORF">PICST_23026</name>
</gene>
<dbReference type="InParanoid" id="A3LX13"/>
<keyword evidence="2" id="KW-0472">Membrane</keyword>
<proteinExistence type="predicted"/>